<dbReference type="GO" id="GO:0000775">
    <property type="term" value="C:chromosome, centromeric region"/>
    <property type="evidence" value="ECO:0007669"/>
    <property type="project" value="UniProtKB-SubCell"/>
</dbReference>
<dbReference type="SMART" id="SM00466">
    <property type="entry name" value="SRA"/>
    <property type="match status" value="1"/>
</dbReference>
<dbReference type="OrthoDB" id="835793at2759"/>
<keyword evidence="2 3" id="KW-0539">Nucleus</keyword>
<dbReference type="GO" id="GO:0003690">
    <property type="term" value="F:double-stranded DNA binding"/>
    <property type="evidence" value="ECO:0007669"/>
    <property type="project" value="TreeGrafter"/>
</dbReference>
<dbReference type="GO" id="GO:0042054">
    <property type="term" value="F:histone methyltransferase activity"/>
    <property type="evidence" value="ECO:0007669"/>
    <property type="project" value="TreeGrafter"/>
</dbReference>
<dbReference type="PROSITE" id="PS51015">
    <property type="entry name" value="YDG"/>
    <property type="match status" value="1"/>
</dbReference>
<reference evidence="6" key="2">
    <citation type="journal article" date="2023" name="Plants (Basel)">
        <title>Annotation of the Turnera subulata (Passifloraceae) Draft Genome Reveals the S-Locus Evolved after the Divergence of Turneroideae from Passifloroideae in a Stepwise Manner.</title>
        <authorList>
            <person name="Henning P.M."/>
            <person name="Roalson E.H."/>
            <person name="Mir W."/>
            <person name="McCubbin A.G."/>
            <person name="Shore J.S."/>
        </authorList>
    </citation>
    <scope>NUCLEOTIDE SEQUENCE</scope>
    <source>
        <strain evidence="6">F60SS</strain>
    </source>
</reference>
<evidence type="ECO:0000256" key="1">
    <source>
        <dbReference type="ARBA" id="ARBA00004584"/>
    </source>
</evidence>
<dbReference type="EMBL" id="JAKUCV010005092">
    <property type="protein sequence ID" value="KAJ4832721.1"/>
    <property type="molecule type" value="Genomic_DNA"/>
</dbReference>
<evidence type="ECO:0000313" key="6">
    <source>
        <dbReference type="EMBL" id="KAJ4832721.1"/>
    </source>
</evidence>
<proteinExistence type="predicted"/>
<dbReference type="InterPro" id="IPR051357">
    <property type="entry name" value="H3K9_HMTase_SUVAR3-9"/>
</dbReference>
<gene>
    <name evidence="6" type="ORF">Tsubulata_022466</name>
</gene>
<dbReference type="AlphaFoldDB" id="A0A9Q0FJQ7"/>
<protein>
    <recommendedName>
        <fullName evidence="5">YDG domain-containing protein</fullName>
    </recommendedName>
</protein>
<comment type="subcellular location">
    <subcellularLocation>
        <location evidence="1">Chromosome</location>
        <location evidence="1">Centromere</location>
    </subcellularLocation>
    <subcellularLocation>
        <location evidence="3">Nucleus</location>
    </subcellularLocation>
</comment>
<organism evidence="6 7">
    <name type="scientific">Turnera subulata</name>
    <dbReference type="NCBI Taxonomy" id="218843"/>
    <lineage>
        <taxon>Eukaryota</taxon>
        <taxon>Viridiplantae</taxon>
        <taxon>Streptophyta</taxon>
        <taxon>Embryophyta</taxon>
        <taxon>Tracheophyta</taxon>
        <taxon>Spermatophyta</taxon>
        <taxon>Magnoliopsida</taxon>
        <taxon>eudicotyledons</taxon>
        <taxon>Gunneridae</taxon>
        <taxon>Pentapetalae</taxon>
        <taxon>rosids</taxon>
        <taxon>fabids</taxon>
        <taxon>Malpighiales</taxon>
        <taxon>Passifloraceae</taxon>
        <taxon>Turnera</taxon>
    </lineage>
</organism>
<feature type="domain" description="YDG" evidence="5">
    <location>
        <begin position="233"/>
        <end position="374"/>
    </location>
</feature>
<evidence type="ECO:0000313" key="7">
    <source>
        <dbReference type="Proteomes" id="UP001141552"/>
    </source>
</evidence>
<evidence type="ECO:0000256" key="3">
    <source>
        <dbReference type="PROSITE-ProRule" id="PRU00358"/>
    </source>
</evidence>
<comment type="caution">
    <text evidence="6">The sequence shown here is derived from an EMBL/GenBank/DDBJ whole genome shotgun (WGS) entry which is preliminary data.</text>
</comment>
<keyword evidence="7" id="KW-1185">Reference proteome</keyword>
<reference evidence="6" key="1">
    <citation type="submission" date="2022-02" db="EMBL/GenBank/DDBJ databases">
        <authorList>
            <person name="Henning P.M."/>
            <person name="McCubbin A.G."/>
            <person name="Shore J.S."/>
        </authorList>
    </citation>
    <scope>NUCLEOTIDE SEQUENCE</scope>
    <source>
        <strain evidence="6">F60SS</strain>
        <tissue evidence="6">Leaves</tissue>
    </source>
</reference>
<dbReference type="Pfam" id="PF02182">
    <property type="entry name" value="SAD_SRA"/>
    <property type="match status" value="1"/>
</dbReference>
<feature type="region of interest" description="Disordered" evidence="4">
    <location>
        <begin position="25"/>
        <end position="69"/>
    </location>
</feature>
<evidence type="ECO:0000256" key="4">
    <source>
        <dbReference type="SAM" id="MobiDB-lite"/>
    </source>
</evidence>
<dbReference type="SUPFAM" id="SSF88697">
    <property type="entry name" value="PUA domain-like"/>
    <property type="match status" value="1"/>
</dbReference>
<dbReference type="PANTHER" id="PTHR45660">
    <property type="entry name" value="HISTONE-LYSINE N-METHYLTRANSFERASE SETMAR"/>
    <property type="match status" value="1"/>
</dbReference>
<dbReference type="Gene3D" id="2.30.280.10">
    <property type="entry name" value="SRA-YDG"/>
    <property type="match status" value="1"/>
</dbReference>
<dbReference type="InterPro" id="IPR003105">
    <property type="entry name" value="SRA_YDG"/>
</dbReference>
<accession>A0A9Q0FJQ7</accession>
<sequence length="380" mass="43033">MPTQGGGFPSRLNHQNGMRSFATCTAPRKYPSPMSLRGSSILRDSPPDCHHTHGSLVTQKSPQRKPKKKTILITNPGAISPKNISAKTDFPAASNKKCPPSLSQANSSRNGCGYDHDQNIDSVPKKNIPPNNWKCRLGLKLRGHRHTPSIPYNKLPKPKYNVKNNNSEELVMIKNRNQVKEVVELFRETLAKLKRENKAKSKMYHYQNTNAHFKAAMILKASKKWIIRDKHLGTVPGIEIGDEFHYRAELNIIGLHCQFYQGIDYMTRRDGSVLATSIVATKRYGDDMKSPDSLTYLGHGGNLLFKTKRPARDQTLDRGNLALLNSMRARTPVRVIRKNGDKSTFFYDGLYLVDGCKQERWVSGKLVFKFLLNRCSSKYH</sequence>
<dbReference type="PANTHER" id="PTHR45660:SF46">
    <property type="entry name" value="HISTONE-LYSINE N-METHYLTRANSFERASE, H3 LYSINE-9 SPECIFIC SUVH6"/>
    <property type="match status" value="1"/>
</dbReference>
<evidence type="ECO:0000259" key="5">
    <source>
        <dbReference type="PROSITE" id="PS51015"/>
    </source>
</evidence>
<dbReference type="GO" id="GO:0005634">
    <property type="term" value="C:nucleus"/>
    <property type="evidence" value="ECO:0007669"/>
    <property type="project" value="UniProtKB-SubCell"/>
</dbReference>
<dbReference type="Proteomes" id="UP001141552">
    <property type="component" value="Unassembled WGS sequence"/>
</dbReference>
<dbReference type="InterPro" id="IPR036987">
    <property type="entry name" value="SRA-YDG_sf"/>
</dbReference>
<evidence type="ECO:0000256" key="2">
    <source>
        <dbReference type="ARBA" id="ARBA00023242"/>
    </source>
</evidence>
<name>A0A9Q0FJQ7_9ROSI</name>
<dbReference type="InterPro" id="IPR015947">
    <property type="entry name" value="PUA-like_sf"/>
</dbReference>